<dbReference type="Proteomes" id="UP000217994">
    <property type="component" value="Unassembled WGS sequence"/>
</dbReference>
<protein>
    <submittedName>
        <fullName evidence="3">Uncharacterized protein</fullName>
    </submittedName>
</protein>
<dbReference type="GeneID" id="69001663"/>
<feature type="transmembrane region" description="Helical" evidence="2">
    <location>
        <begin position="114"/>
        <end position="134"/>
    </location>
</feature>
<keyword evidence="2" id="KW-0472">Membrane</keyword>
<gene>
    <name evidence="3" type="ORF">BZL54_00765</name>
</gene>
<evidence type="ECO:0000256" key="2">
    <source>
        <dbReference type="SAM" id="Phobius"/>
    </source>
</evidence>
<dbReference type="EMBL" id="MTZU01000004">
    <property type="protein sequence ID" value="PCE34127.1"/>
    <property type="molecule type" value="Genomic_DNA"/>
</dbReference>
<feature type="transmembrane region" description="Helical" evidence="2">
    <location>
        <begin position="146"/>
        <end position="169"/>
    </location>
</feature>
<reference evidence="3 4" key="1">
    <citation type="submission" date="2017-01" db="EMBL/GenBank/DDBJ databases">
        <title>Whole-Genome Shotgun Sequencing of Two beta-Proteobacterial Species in Search of the Bulgecin Biosynthetic Cluster.</title>
        <authorList>
            <person name="Horsman M.E."/>
            <person name="Marous D.R."/>
            <person name="Li R."/>
            <person name="Oliver R.A."/>
            <person name="Byun B."/>
            <person name="Emrich S.J."/>
            <person name="Boggess B."/>
            <person name="Townsend C.A."/>
            <person name="Mobashery S."/>
        </authorList>
    </citation>
    <scope>NUCLEOTIDE SEQUENCE [LARGE SCALE GENOMIC DNA]</scope>
    <source>
        <strain evidence="3 4">ATCC 31433</strain>
    </source>
</reference>
<keyword evidence="2" id="KW-1133">Transmembrane helix</keyword>
<dbReference type="AlphaFoldDB" id="A0A2A4FM33"/>
<feature type="region of interest" description="Disordered" evidence="1">
    <location>
        <begin position="29"/>
        <end position="71"/>
    </location>
</feature>
<feature type="compositionally biased region" description="Basic and acidic residues" evidence="1">
    <location>
        <begin position="38"/>
        <end position="47"/>
    </location>
</feature>
<evidence type="ECO:0000313" key="3">
    <source>
        <dbReference type="EMBL" id="PCE34127.1"/>
    </source>
</evidence>
<name>A0A2A4FM33_9BURK</name>
<accession>A0A2A4FM33</accession>
<feature type="transmembrane region" description="Helical" evidence="2">
    <location>
        <begin position="81"/>
        <end position="102"/>
    </location>
</feature>
<evidence type="ECO:0000313" key="4">
    <source>
        <dbReference type="Proteomes" id="UP000217994"/>
    </source>
</evidence>
<comment type="caution">
    <text evidence="3">The sequence shown here is derived from an EMBL/GenBank/DDBJ whole genome shotgun (WGS) entry which is preliminary data.</text>
</comment>
<dbReference type="RefSeq" id="WP_084907457.1">
    <property type="nucleotide sequence ID" value="NZ_CP020738.1"/>
</dbReference>
<sequence length="251" mass="27071">MPAEPAVRHPCLNAQAAGGKRRYRAPTYCQKTDAAGGDSERETRGLPDHGIASHVGHNDPDVSPRCTPDSMTKRKEEIKRWHAITFMSLIMGPFVIMMAGMWFTDNCHPGGWPGSTACVAVPAIAFAVLAAYVSPDMRKAGSIKELLLCMFMVGGWGMVFGLFALSMLVRVTAHSPRSFEAGFTPGDSAKGCRYRIRFDDDALGKPIVLCNRDLGLPNAYVSGVIKVKELVGPYGVRLVDVSVIRSTAGNG</sequence>
<evidence type="ECO:0000256" key="1">
    <source>
        <dbReference type="SAM" id="MobiDB-lite"/>
    </source>
</evidence>
<keyword evidence="2" id="KW-0812">Transmembrane</keyword>
<organism evidence="3 4">
    <name type="scientific">Burkholderia ubonensis subsp. mesacidophila</name>
    <dbReference type="NCBI Taxonomy" id="265293"/>
    <lineage>
        <taxon>Bacteria</taxon>
        <taxon>Pseudomonadati</taxon>
        <taxon>Pseudomonadota</taxon>
        <taxon>Betaproteobacteria</taxon>
        <taxon>Burkholderiales</taxon>
        <taxon>Burkholderiaceae</taxon>
        <taxon>Burkholderia</taxon>
        <taxon>Burkholderia cepacia complex</taxon>
    </lineage>
</organism>
<proteinExistence type="predicted"/>